<dbReference type="SMART" id="SM00451">
    <property type="entry name" value="ZnF_U1"/>
    <property type="match status" value="2"/>
</dbReference>
<dbReference type="InterPro" id="IPR024768">
    <property type="entry name" value="Marf1"/>
</dbReference>
<dbReference type="PANTHER" id="PTHR14379">
    <property type="entry name" value="LIMKAIN B LKAP"/>
    <property type="match status" value="1"/>
</dbReference>
<evidence type="ECO:0000313" key="4">
    <source>
        <dbReference type="EMBL" id="CAF2129425.1"/>
    </source>
</evidence>
<gene>
    <name evidence="4" type="ORF">DARMORV10_A03P46800.1</name>
</gene>
<feature type="region of interest" description="Disordered" evidence="1">
    <location>
        <begin position="531"/>
        <end position="575"/>
    </location>
</feature>
<dbReference type="GO" id="GO:0003676">
    <property type="term" value="F:nucleic acid binding"/>
    <property type="evidence" value="ECO:0007669"/>
    <property type="project" value="InterPro"/>
</dbReference>
<sequence length="613" mass="65564">MTTAEGEYSKAKTSVWWDIENCEVPKGWDAHAIAQNVSSALLKMNYGGPVSISAYGDTNLIPKPVQQALSSTGVGLNHVPAGVKDASDKKILVDMLLWAVDNPAPANFMLISGDRDFSNALHQLSMRRYTILLAQPPRASPPLIAAAKYVWLWTCLASGGPPLTSGESSRLVDSGRSLVSNYEEAKGPVSEQSQSNKPTDSTPDTRRNMLQNGRRAAGESVASGGGFEAHHSDIRHTSQTAFVVSNTAQANVSAKPILEASFIASHKAQANLSAKTIHEASFMASHKAQANVSAQPIHEASFMASHKAQANLLAKPIHEAAFVASHKAQANLSAKPMHEPAFVASHKAQANVSPKPIYDTAVVASHKAQANVSPKPIHEAAFVASHKAQANVSAKPIHEPAFVASHKAQANVSPKPIHEAAFVAGHKAQTNVSAKPIHEPAFVANHKAQTNVSAKPIHEAAFVASHKAQANVSVKPIHEAAFVASQKAQATVSPKPIKEAALVEPVLCNVCQIRCANKDAYNSHTYGKRHRKNLELQTGKSENMSRGPVGLPTEVLEKQKNRKKNASEGSRTKPKGHYSCRLCNVVCQSQVVFESHLKGQKHATMMSQSEASF</sequence>
<feature type="domain" description="U1-type" evidence="3">
    <location>
        <begin position="503"/>
        <end position="537"/>
    </location>
</feature>
<feature type="domain" description="C2H2-type" evidence="2">
    <location>
        <begin position="578"/>
        <end position="602"/>
    </location>
</feature>
<evidence type="ECO:0000259" key="3">
    <source>
        <dbReference type="SMART" id="SM00451"/>
    </source>
</evidence>
<dbReference type="Pfam" id="PF12874">
    <property type="entry name" value="zf-met"/>
    <property type="match status" value="2"/>
</dbReference>
<evidence type="ECO:0000259" key="2">
    <source>
        <dbReference type="SMART" id="SM00355"/>
    </source>
</evidence>
<dbReference type="InterPro" id="IPR036236">
    <property type="entry name" value="Znf_C2H2_sf"/>
</dbReference>
<dbReference type="PANTHER" id="PTHR14379:SF3">
    <property type="entry name" value="MEIOSIS REGULATOR AND MRNA STABILITY FACTOR 1"/>
    <property type="match status" value="1"/>
</dbReference>
<reference evidence="4" key="1">
    <citation type="submission" date="2021-01" db="EMBL/GenBank/DDBJ databases">
        <authorList>
            <consortium name="Genoscope - CEA"/>
            <person name="William W."/>
        </authorList>
    </citation>
    <scope>NUCLEOTIDE SEQUENCE</scope>
</reference>
<organism evidence="4">
    <name type="scientific">Brassica napus</name>
    <name type="common">Rape</name>
    <dbReference type="NCBI Taxonomy" id="3708"/>
    <lineage>
        <taxon>Eukaryota</taxon>
        <taxon>Viridiplantae</taxon>
        <taxon>Streptophyta</taxon>
        <taxon>Embryophyta</taxon>
        <taxon>Tracheophyta</taxon>
        <taxon>Spermatophyta</taxon>
        <taxon>Magnoliopsida</taxon>
        <taxon>eudicotyledons</taxon>
        <taxon>Gunneridae</taxon>
        <taxon>Pentapetalae</taxon>
        <taxon>rosids</taxon>
        <taxon>malvids</taxon>
        <taxon>Brassicales</taxon>
        <taxon>Brassicaceae</taxon>
        <taxon>Brassiceae</taxon>
        <taxon>Brassica</taxon>
    </lineage>
</organism>
<dbReference type="GO" id="GO:0010468">
    <property type="term" value="P:regulation of gene expression"/>
    <property type="evidence" value="ECO:0007669"/>
    <property type="project" value="InterPro"/>
</dbReference>
<dbReference type="InterPro" id="IPR003604">
    <property type="entry name" value="Matrin/U1-like-C_Znf_C2H2"/>
</dbReference>
<dbReference type="AlphaFoldDB" id="A0A816W6L3"/>
<dbReference type="CDD" id="cd10910">
    <property type="entry name" value="PIN_limkain_b1_N_like"/>
    <property type="match status" value="1"/>
</dbReference>
<feature type="compositionally biased region" description="Polar residues" evidence="1">
    <location>
        <begin position="190"/>
        <end position="202"/>
    </location>
</feature>
<dbReference type="GO" id="GO:0004540">
    <property type="term" value="F:RNA nuclease activity"/>
    <property type="evidence" value="ECO:0007669"/>
    <property type="project" value="InterPro"/>
</dbReference>
<feature type="compositionally biased region" description="Polar residues" evidence="1">
    <location>
        <begin position="535"/>
        <end position="544"/>
    </location>
</feature>
<dbReference type="Gene3D" id="3.40.50.1010">
    <property type="entry name" value="5'-nuclease"/>
    <property type="match status" value="1"/>
</dbReference>
<proteinExistence type="predicted"/>
<feature type="domain" description="C2H2-type" evidence="2">
    <location>
        <begin position="506"/>
        <end position="530"/>
    </location>
</feature>
<evidence type="ECO:0000256" key="1">
    <source>
        <dbReference type="SAM" id="MobiDB-lite"/>
    </source>
</evidence>
<dbReference type="InterPro" id="IPR021139">
    <property type="entry name" value="NYN"/>
</dbReference>
<dbReference type="Proteomes" id="UP001295469">
    <property type="component" value="Chromosome A03"/>
</dbReference>
<feature type="region of interest" description="Disordered" evidence="1">
    <location>
        <begin position="182"/>
        <end position="208"/>
    </location>
</feature>
<dbReference type="SUPFAM" id="SSF57667">
    <property type="entry name" value="beta-beta-alpha zinc fingers"/>
    <property type="match status" value="2"/>
</dbReference>
<dbReference type="InterPro" id="IPR013087">
    <property type="entry name" value="Znf_C2H2_type"/>
</dbReference>
<dbReference type="Gene3D" id="3.30.160.60">
    <property type="entry name" value="Classic Zinc Finger"/>
    <property type="match status" value="2"/>
</dbReference>
<accession>A0A816W6L3</accession>
<dbReference type="GO" id="GO:0008270">
    <property type="term" value="F:zinc ion binding"/>
    <property type="evidence" value="ECO:0007669"/>
    <property type="project" value="InterPro"/>
</dbReference>
<name>A0A816W6L3_BRANA</name>
<dbReference type="EMBL" id="HG994357">
    <property type="protein sequence ID" value="CAF2129425.1"/>
    <property type="molecule type" value="Genomic_DNA"/>
</dbReference>
<dbReference type="GO" id="GO:0005777">
    <property type="term" value="C:peroxisome"/>
    <property type="evidence" value="ECO:0007669"/>
    <property type="project" value="InterPro"/>
</dbReference>
<feature type="domain" description="U1-type" evidence="3">
    <location>
        <begin position="575"/>
        <end position="609"/>
    </location>
</feature>
<protein>
    <submittedName>
        <fullName evidence="4">(rape) hypothetical protein</fullName>
    </submittedName>
</protein>
<dbReference type="Pfam" id="PF01936">
    <property type="entry name" value="NYN"/>
    <property type="match status" value="1"/>
</dbReference>
<dbReference type="SMART" id="SM00355">
    <property type="entry name" value="ZnF_C2H2"/>
    <property type="match status" value="2"/>
</dbReference>